<proteinExistence type="predicted"/>
<dbReference type="AlphaFoldDB" id="A0A6V8MUJ4"/>
<reference evidence="3" key="1">
    <citation type="submission" date="2020-06" db="EMBL/GenBank/DDBJ databases">
        <title>Draft genomic sequecing of Geomonas sp. Red736.</title>
        <authorList>
            <person name="Itoh H."/>
            <person name="Xu Z.X."/>
            <person name="Ushijima N."/>
            <person name="Masuda Y."/>
            <person name="Shiratori Y."/>
            <person name="Senoo K."/>
        </authorList>
    </citation>
    <scope>NUCLEOTIDE SEQUENCE [LARGE SCALE GENOMIC DNA]</scope>
    <source>
        <strain evidence="3">Red736</strain>
    </source>
</reference>
<evidence type="ECO:0000313" key="1">
    <source>
        <dbReference type="EMBL" id="GFO63233.1"/>
    </source>
</evidence>
<gene>
    <name evidence="1" type="ORF">GMPD_11520</name>
    <name evidence="2" type="ORF">M1B72_11110</name>
</gene>
<organism evidence="1 3">
    <name type="scientific">Geomonas paludis</name>
    <dbReference type="NCBI Taxonomy" id="2740185"/>
    <lineage>
        <taxon>Bacteria</taxon>
        <taxon>Pseudomonadati</taxon>
        <taxon>Thermodesulfobacteriota</taxon>
        <taxon>Desulfuromonadia</taxon>
        <taxon>Geobacterales</taxon>
        <taxon>Geobacteraceae</taxon>
        <taxon>Geomonas</taxon>
    </lineage>
</organism>
<keyword evidence="4" id="KW-1185">Reference proteome</keyword>
<evidence type="ECO:0000313" key="2">
    <source>
        <dbReference type="EMBL" id="UPU38232.1"/>
    </source>
</evidence>
<dbReference type="Proteomes" id="UP000831485">
    <property type="component" value="Chromosome"/>
</dbReference>
<reference evidence="2" key="3">
    <citation type="submission" date="2022-04" db="EMBL/GenBank/DDBJ databases">
        <authorList>
            <person name="Liu G."/>
        </authorList>
    </citation>
    <scope>NUCLEOTIDE SEQUENCE</scope>
    <source>
        <strain evidence="2">RG22</strain>
    </source>
</reference>
<evidence type="ECO:0000313" key="3">
    <source>
        <dbReference type="Proteomes" id="UP000568888"/>
    </source>
</evidence>
<reference evidence="1" key="2">
    <citation type="journal article" date="2021" name="Int. J. Syst. Evol. Microbiol.">
        <title>Geomonas silvestris sp. nov., Geomonas paludis sp. nov. and Geomonas limicola sp. nov., isolated from terrestrial environments, and emended description of the genus Geomonas.</title>
        <authorList>
            <person name="Itoh H."/>
            <person name="Xu Z."/>
            <person name="Masuda Y."/>
            <person name="Ushijima N."/>
            <person name="Hayakawa C."/>
            <person name="Shiratori Y."/>
            <person name="Senoo K."/>
        </authorList>
    </citation>
    <scope>NUCLEOTIDE SEQUENCE</scope>
    <source>
        <strain evidence="1">Red736</strain>
    </source>
</reference>
<accession>A0A6V8MUJ4</accession>
<dbReference type="Proteomes" id="UP000568888">
    <property type="component" value="Unassembled WGS sequence"/>
</dbReference>
<dbReference type="RefSeq" id="WP_183346109.1">
    <property type="nucleotide sequence ID" value="NZ_BLXY01000002.1"/>
</dbReference>
<dbReference type="EMBL" id="CP096574">
    <property type="protein sequence ID" value="UPU38232.1"/>
    <property type="molecule type" value="Genomic_DNA"/>
</dbReference>
<protein>
    <submittedName>
        <fullName evidence="1">Uncharacterized protein</fullName>
    </submittedName>
</protein>
<dbReference type="EMBL" id="BLXY01000002">
    <property type="protein sequence ID" value="GFO63233.1"/>
    <property type="molecule type" value="Genomic_DNA"/>
</dbReference>
<name>A0A6V8MUJ4_9BACT</name>
<sequence length="61" mass="6518">MEATQTCHCGAKHTGHICMLKSAGRLDDVAHITDRPTVVCFTCGAEANSEDNVCSPMPLDK</sequence>
<evidence type="ECO:0000313" key="4">
    <source>
        <dbReference type="Proteomes" id="UP000831485"/>
    </source>
</evidence>